<proteinExistence type="predicted"/>
<gene>
    <name evidence="2" type="ORF">GCM10023311_00410</name>
</gene>
<evidence type="ECO:0000313" key="2">
    <source>
        <dbReference type="EMBL" id="GAA4882256.1"/>
    </source>
</evidence>
<dbReference type="RefSeq" id="WP_345271864.1">
    <property type="nucleotide sequence ID" value="NZ_BAABJH010000001.1"/>
</dbReference>
<keyword evidence="3" id="KW-1185">Reference proteome</keyword>
<keyword evidence="1" id="KW-0472">Membrane</keyword>
<dbReference type="EMBL" id="BAABJH010000001">
    <property type="protein sequence ID" value="GAA4882256.1"/>
    <property type="molecule type" value="Genomic_DNA"/>
</dbReference>
<evidence type="ECO:0000256" key="1">
    <source>
        <dbReference type="SAM" id="Phobius"/>
    </source>
</evidence>
<keyword evidence="1" id="KW-1133">Transmembrane helix</keyword>
<accession>A0ABP9ENB3</accession>
<evidence type="ECO:0000313" key="3">
    <source>
        <dbReference type="Proteomes" id="UP001500433"/>
    </source>
</evidence>
<keyword evidence="1" id="KW-0812">Transmembrane</keyword>
<reference evidence="3" key="1">
    <citation type="journal article" date="2019" name="Int. J. Syst. Evol. Microbiol.">
        <title>The Global Catalogue of Microorganisms (GCM) 10K type strain sequencing project: providing services to taxonomists for standard genome sequencing and annotation.</title>
        <authorList>
            <consortium name="The Broad Institute Genomics Platform"/>
            <consortium name="The Broad Institute Genome Sequencing Center for Infectious Disease"/>
            <person name="Wu L."/>
            <person name="Ma J."/>
        </authorList>
    </citation>
    <scope>NUCLEOTIDE SEQUENCE [LARGE SCALE GENOMIC DNA]</scope>
    <source>
        <strain evidence="3">JCM 18274</strain>
    </source>
</reference>
<sequence length="143" mass="16916">MKRIKIHIVKFVAIVISVIYMLMPIHKEVKSVLHSMSHYLQMPDMVLSHNQDQNLNYKTQTSNITFHQHKLIDLLDAFIGNKTNNEDSNKAHIFNIKIDKHFYDHKYKYQELISTKTSSIIDNYKEKIKDEFFGKIKVPPKIT</sequence>
<feature type="transmembrane region" description="Helical" evidence="1">
    <location>
        <begin position="7"/>
        <end position="26"/>
    </location>
</feature>
<organism evidence="2 3">
    <name type="scientific">Flaviramulus aquimarinus</name>
    <dbReference type="NCBI Taxonomy" id="1170456"/>
    <lineage>
        <taxon>Bacteria</taxon>
        <taxon>Pseudomonadati</taxon>
        <taxon>Bacteroidota</taxon>
        <taxon>Flavobacteriia</taxon>
        <taxon>Flavobacteriales</taxon>
        <taxon>Flavobacteriaceae</taxon>
        <taxon>Flaviramulus</taxon>
    </lineage>
</organism>
<comment type="caution">
    <text evidence="2">The sequence shown here is derived from an EMBL/GenBank/DDBJ whole genome shotgun (WGS) entry which is preliminary data.</text>
</comment>
<name>A0ABP9ENB3_9FLAO</name>
<protein>
    <submittedName>
        <fullName evidence="2">Uncharacterized protein</fullName>
    </submittedName>
</protein>
<dbReference type="Proteomes" id="UP001500433">
    <property type="component" value="Unassembled WGS sequence"/>
</dbReference>